<keyword evidence="11" id="KW-1185">Reference proteome</keyword>
<dbReference type="eggNOG" id="arCOG00707">
    <property type="taxonomic scope" value="Archaea"/>
</dbReference>
<evidence type="ECO:0000256" key="1">
    <source>
        <dbReference type="ARBA" id="ARBA00001966"/>
    </source>
</evidence>
<protein>
    <submittedName>
        <fullName evidence="10">Tungsten-dependent formaldehyde:ferredoxin oxidoreductase</fullName>
        <ecNumber evidence="10">1.2.7.5</ecNumber>
    </submittedName>
</protein>
<evidence type="ECO:0000256" key="5">
    <source>
        <dbReference type="ARBA" id="ARBA00023002"/>
    </source>
</evidence>
<dbReference type="SUPFAM" id="SSF56228">
    <property type="entry name" value="Aldehyde ferredoxin oxidoreductase, N-terminal domain"/>
    <property type="match status" value="1"/>
</dbReference>
<dbReference type="SUPFAM" id="SSF48310">
    <property type="entry name" value="Aldehyde ferredoxin oxidoreductase, C-terminal domains"/>
    <property type="match status" value="1"/>
</dbReference>
<dbReference type="Pfam" id="PF02730">
    <property type="entry name" value="AFOR_N"/>
    <property type="match status" value="1"/>
</dbReference>
<evidence type="ECO:0000256" key="3">
    <source>
        <dbReference type="ARBA" id="ARBA00022485"/>
    </source>
</evidence>
<dbReference type="SMART" id="SM00790">
    <property type="entry name" value="AFOR_N"/>
    <property type="match status" value="1"/>
</dbReference>
<dbReference type="InterPro" id="IPR001203">
    <property type="entry name" value="OxRdtase_Ald_Fedxn_C"/>
</dbReference>
<dbReference type="InterPro" id="IPR051919">
    <property type="entry name" value="W-dependent_AOR"/>
</dbReference>
<dbReference type="Gene3D" id="3.60.9.10">
    <property type="entry name" value="Aldehyde ferredoxin oxidoreductase, N-terminal domain"/>
    <property type="match status" value="1"/>
</dbReference>
<dbReference type="GO" id="GO:0046872">
    <property type="term" value="F:metal ion binding"/>
    <property type="evidence" value="ECO:0007669"/>
    <property type="project" value="UniProtKB-KW"/>
</dbReference>
<reference evidence="11" key="1">
    <citation type="submission" date="2010-11" db="EMBL/GenBank/DDBJ databases">
        <title>The complete genome of Desulfurococcus mucosus DSM 2162.</title>
        <authorList>
            <consortium name="US DOE Joint Genome Institute (JGI-PGF)"/>
            <person name="Lucas S."/>
            <person name="Copeland A."/>
            <person name="Lapidus A."/>
            <person name="Bruce D."/>
            <person name="Goodwin L."/>
            <person name="Pitluck S."/>
            <person name="Kyrpides N."/>
            <person name="Mavromatis K."/>
            <person name="Pagani I."/>
            <person name="Ivanova N."/>
            <person name="Ovchinnikova G."/>
            <person name="Chertkov O."/>
            <person name="Held B."/>
            <person name="Brettin T."/>
            <person name="Detter J.C."/>
            <person name="Tapia R."/>
            <person name="Han C."/>
            <person name="Land M."/>
            <person name="Hauser L."/>
            <person name="Markowitz V."/>
            <person name="Cheng J.-F."/>
            <person name="Hugenholtz P."/>
            <person name="Woyke T."/>
            <person name="Wu D."/>
            <person name="Wirth R."/>
            <person name="Bilek Y."/>
            <person name="Hader T."/>
            <person name="Klenk H.-P."/>
            <person name="Eisen J.A."/>
        </authorList>
    </citation>
    <scope>NUCLEOTIDE SEQUENCE [LARGE SCALE GENOMIC DNA]</scope>
    <source>
        <strain evidence="11">ATCC 35584 / DSM 2162 / JCM 9187 / O7/1</strain>
    </source>
</reference>
<evidence type="ECO:0000256" key="4">
    <source>
        <dbReference type="ARBA" id="ARBA00022723"/>
    </source>
</evidence>
<keyword evidence="6" id="KW-0408">Iron</keyword>
<dbReference type="RefSeq" id="WP_013561655.1">
    <property type="nucleotide sequence ID" value="NC_014961.1"/>
</dbReference>
<dbReference type="HOGENOM" id="CLU_020364_1_0_2"/>
<dbReference type="InterPro" id="IPR036503">
    <property type="entry name" value="Ald_Fedxn_OxRdtase_N_sf"/>
</dbReference>
<evidence type="ECO:0000259" key="9">
    <source>
        <dbReference type="SMART" id="SM00790"/>
    </source>
</evidence>
<evidence type="ECO:0000256" key="8">
    <source>
        <dbReference type="ARBA" id="ARBA00049934"/>
    </source>
</evidence>
<dbReference type="GO" id="GO:0033726">
    <property type="term" value="F:aldehyde ferredoxin oxidoreductase activity"/>
    <property type="evidence" value="ECO:0007669"/>
    <property type="project" value="UniProtKB-EC"/>
</dbReference>
<keyword evidence="7" id="KW-0411">Iron-sulfur</keyword>
<dbReference type="OrthoDB" id="30771at2157"/>
<evidence type="ECO:0000256" key="2">
    <source>
        <dbReference type="ARBA" id="ARBA00011032"/>
    </source>
</evidence>
<accession>E8R700</accession>
<keyword evidence="3" id="KW-0004">4Fe-4S</keyword>
<comment type="cofactor">
    <cofactor evidence="8">
        <name>tungstopterin</name>
        <dbReference type="ChEBI" id="CHEBI:30402"/>
    </cofactor>
</comment>
<sequence>MYGWWGKVLLVDLTRMKTREIILDPETYRSYIGGRGLAVRLLWDLVPPGADPLSPYNALVVASGPLSGLPLPSSGKLVVASKSPLTNGYGDGNIGTMASHHLKHSGFDAIVVTGASRKPVYIYVENEKVEVRSAEHLWGLDTFTTEDKLVREHGRNIGILEIGPAGEHMVKYATVISQKGRSGGRPGIGAVMGSKRLKAIVVKGTREPPIADKNSLRSISEEAYRKLLESEGYDYWIRQGTMATIQWSQQNSVLPTMNYREGVWELYETISGDLMEKLKTDRRGCPYCNMQCGNVIADDAGEESELDYENVAMLGSNILLEDLRRVGEVNKMADKLGLDTISLGNAIGFYMEASERGLVRERLEWGDFKAVREIVVDTAYRRGLGAFIAEGVMRMSTSLGGEALDFAMHVKGLEVSAYNCHTTPGMALAYATSSIGAHHKDAWIISYEVKTDRTSYSREKVERLIFLQNIRGGMFESLTTCRLPWVELGLNIEYYPKMLSAVTGLEWSINDMHTVADRIYTLIRAFWIREHSGWSRSMDYPPARWFKHPLTKGPYAGHHLDPLRYEKMLEAYYEMRGWNENGIPRRETLLKLGLDFTIPILEKIVELG</sequence>
<name>E8R700_DESM0</name>
<dbReference type="InterPro" id="IPR036021">
    <property type="entry name" value="Tungsten_al_ferr_oxy-like_C"/>
</dbReference>
<reference evidence="10 11" key="2">
    <citation type="journal article" date="2011" name="Stand. Genomic Sci.">
        <title>Complete genome sequence of Desulfurococcus mucosus type strain (O7/1).</title>
        <authorList>
            <person name="Wirth R."/>
            <person name="Chertkov O."/>
            <person name="Held B."/>
            <person name="Lapidus A."/>
            <person name="Nolan M."/>
            <person name="Lucas S."/>
            <person name="Hammon N."/>
            <person name="Deshpande S."/>
            <person name="Cheng J.F."/>
            <person name="Tapia R."/>
            <person name="Han C."/>
            <person name="Goodwin L."/>
            <person name="Pitluck S."/>
            <person name="Liolios K."/>
            <person name="Ioanna P."/>
            <person name="Ivanova N."/>
            <person name="Mavromatis K."/>
            <person name="Mikhailova N."/>
            <person name="Pati A."/>
            <person name="Chen A."/>
            <person name="Palaniappan K."/>
            <person name="Land M."/>
            <person name="Hauser L."/>
            <person name="Chang Y.J."/>
            <person name="Jeffries C.D."/>
            <person name="Bilek Y."/>
            <person name="Hader T."/>
            <person name="Rohde M."/>
            <person name="Spring S."/>
            <person name="Sikorski J."/>
            <person name="Goker M."/>
            <person name="Woyke T."/>
            <person name="Bristow J."/>
            <person name="Eisen J.A."/>
            <person name="Markowitz V."/>
            <person name="Hugenholtz P."/>
            <person name="Kyrpides N.C."/>
            <person name="Klenk H.P."/>
        </authorList>
    </citation>
    <scope>NUCLEOTIDE SEQUENCE [LARGE SCALE GENOMIC DNA]</scope>
    <source>
        <strain evidence="11">ATCC 35584 / DSM 2162 / JCM 9187 / O7/1</strain>
    </source>
</reference>
<dbReference type="Proteomes" id="UP000001068">
    <property type="component" value="Chromosome"/>
</dbReference>
<feature type="domain" description="Aldehyde ferredoxin oxidoreductase N-terminal" evidence="9">
    <location>
        <begin position="4"/>
        <end position="206"/>
    </location>
</feature>
<dbReference type="Gene3D" id="1.10.569.10">
    <property type="entry name" value="Aldehyde Ferredoxin Oxidoreductase Protein, subunit A, domain 2"/>
    <property type="match status" value="1"/>
</dbReference>
<evidence type="ECO:0000313" key="11">
    <source>
        <dbReference type="Proteomes" id="UP000001068"/>
    </source>
</evidence>
<dbReference type="EC" id="1.2.7.5" evidence="10"/>
<dbReference type="AlphaFoldDB" id="E8R700"/>
<comment type="cofactor">
    <cofactor evidence="1">
        <name>[4Fe-4S] cluster</name>
        <dbReference type="ChEBI" id="CHEBI:49883"/>
    </cofactor>
</comment>
<proteinExistence type="inferred from homology"/>
<dbReference type="InterPro" id="IPR013984">
    <property type="entry name" value="Ald_Fedxn_OxRdtase_dom2"/>
</dbReference>
<evidence type="ECO:0000313" key="10">
    <source>
        <dbReference type="EMBL" id="ADV64433.1"/>
    </source>
</evidence>
<keyword evidence="4" id="KW-0479">Metal-binding</keyword>
<dbReference type="GO" id="GO:0009055">
    <property type="term" value="F:electron transfer activity"/>
    <property type="evidence" value="ECO:0007669"/>
    <property type="project" value="InterPro"/>
</dbReference>
<evidence type="ECO:0000256" key="7">
    <source>
        <dbReference type="ARBA" id="ARBA00023014"/>
    </source>
</evidence>
<dbReference type="PANTHER" id="PTHR30038:SF5">
    <property type="entry name" value="ALDEHYDE FERREDOXIN OXIDOREDUCTASE"/>
    <property type="match status" value="1"/>
</dbReference>
<dbReference type="Pfam" id="PF01314">
    <property type="entry name" value="AFOR_C"/>
    <property type="match status" value="1"/>
</dbReference>
<dbReference type="PANTHER" id="PTHR30038">
    <property type="entry name" value="ALDEHYDE FERREDOXIN OXIDOREDUCTASE"/>
    <property type="match status" value="1"/>
</dbReference>
<evidence type="ECO:0000256" key="6">
    <source>
        <dbReference type="ARBA" id="ARBA00023004"/>
    </source>
</evidence>
<dbReference type="EMBL" id="CP002363">
    <property type="protein sequence ID" value="ADV64433.1"/>
    <property type="molecule type" value="Genomic_DNA"/>
</dbReference>
<comment type="similarity">
    <text evidence="2">Belongs to the AOR/FOR family.</text>
</comment>
<dbReference type="InterPro" id="IPR013983">
    <property type="entry name" value="Ald_Fedxn_OxRdtase_N"/>
</dbReference>
<dbReference type="GO" id="GO:0051539">
    <property type="term" value="F:4 iron, 4 sulfur cluster binding"/>
    <property type="evidence" value="ECO:0007669"/>
    <property type="project" value="UniProtKB-KW"/>
</dbReference>
<organism evidence="10 11">
    <name type="scientific">Desulfurococcus mucosus (strain ATCC 35584 / DSM 2162 / JCM 9187 / O7/1)</name>
    <dbReference type="NCBI Taxonomy" id="765177"/>
    <lineage>
        <taxon>Archaea</taxon>
        <taxon>Thermoproteota</taxon>
        <taxon>Thermoprotei</taxon>
        <taxon>Desulfurococcales</taxon>
        <taxon>Desulfurococcaceae</taxon>
        <taxon>Desulfurococcus</taxon>
    </lineage>
</organism>
<dbReference type="InterPro" id="IPR013985">
    <property type="entry name" value="Ald_Fedxn_OxRdtase_dom3"/>
</dbReference>
<dbReference type="Gene3D" id="1.10.599.10">
    <property type="entry name" value="Aldehyde Ferredoxin Oxidoreductase Protein, subunit A, domain 3"/>
    <property type="match status" value="1"/>
</dbReference>
<dbReference type="STRING" id="765177.Desmu_0114"/>
<dbReference type="KEGG" id="dmu:Desmu_0114"/>
<gene>
    <name evidence="10" type="ordered locus">Desmu_0114</name>
</gene>
<keyword evidence="5 10" id="KW-0560">Oxidoreductase</keyword>
<dbReference type="GeneID" id="10152801"/>